<organism evidence="3 4">
    <name type="scientific">Acanthamoeba castellanii (strain ATCC 30010 / Neff)</name>
    <dbReference type="NCBI Taxonomy" id="1257118"/>
    <lineage>
        <taxon>Eukaryota</taxon>
        <taxon>Amoebozoa</taxon>
        <taxon>Discosea</taxon>
        <taxon>Longamoebia</taxon>
        <taxon>Centramoebida</taxon>
        <taxon>Acanthamoebidae</taxon>
        <taxon>Acanthamoeba</taxon>
    </lineage>
</organism>
<dbReference type="GO" id="GO:0008289">
    <property type="term" value="F:lipid binding"/>
    <property type="evidence" value="ECO:0007669"/>
    <property type="project" value="InterPro"/>
</dbReference>
<protein>
    <submittedName>
        <fullName evidence="3">LBP / BPI / CETP family, Cterminal domain containing protein</fullName>
    </submittedName>
</protein>
<dbReference type="InterPro" id="IPR032942">
    <property type="entry name" value="BPI/LBP/Plunc"/>
</dbReference>
<dbReference type="Gene3D" id="3.15.20.10">
    <property type="entry name" value="Bactericidal permeability-increasing protein, domain 2"/>
    <property type="match status" value="1"/>
</dbReference>
<name>L8GZJ9_ACACF</name>
<dbReference type="KEGG" id="acan:ACA1_208310"/>
<feature type="signal peptide" evidence="1">
    <location>
        <begin position="1"/>
        <end position="25"/>
    </location>
</feature>
<dbReference type="InterPro" id="IPR017943">
    <property type="entry name" value="Bactericidal_perm-incr_a/b_dom"/>
</dbReference>
<keyword evidence="1" id="KW-0732">Signal</keyword>
<dbReference type="OrthoDB" id="10255543at2759"/>
<dbReference type="EMBL" id="KB007966">
    <property type="protein sequence ID" value="ELR17953.1"/>
    <property type="molecule type" value="Genomic_DNA"/>
</dbReference>
<accession>L8GZJ9</accession>
<dbReference type="RefSeq" id="XP_004339969.1">
    <property type="nucleotide sequence ID" value="XM_004339921.1"/>
</dbReference>
<gene>
    <name evidence="3" type="ORF">ACA1_208310</name>
</gene>
<evidence type="ECO:0000259" key="2">
    <source>
        <dbReference type="SMART" id="SM00329"/>
    </source>
</evidence>
<dbReference type="PANTHER" id="PTHR10504">
    <property type="entry name" value="BACTERICIDAL PERMEABILITY-INCREASING BPI PROTEIN-RELATED"/>
    <property type="match status" value="1"/>
</dbReference>
<sequence>MSRIYLWALAAIFALLAFGAGPSAAQAPGFKVTLTQNGLNYARQVAVDFLQKAFQSVSLPAQAGIAHAPVLGKVFWELQDIQLSGLSLPDSAITIVPGRGVNIAMPHMRGRGWLIIDVIGSFINVGIDVGEAGGKPTLAASSSSCEIGKLLIKEHGDAIATGITKLLDSGANAALSTIPFVEKFGDVAQVDFSLVSAPTFGGNYLTLNSKGEFTSQAHPVNPPYQPGAMPDEVTGQMMQIMLSQYVGNSAGYVFQQAGKLHGFLYDKLSPALMPQRQDLPSWSPIRLNTNSWAHIIPGLTQKYPNHEMEAELVASAPPSASFSPSGIVINGPGQIVVSVIPPSGQPVPVFAINIAFSASASVTVRGGRIYSTISYLNSPLSQAWSNVGPIALSLLDGIIRTLSTDVIVPFVNYYLSHGVNIPIIEGVQLVNPSIHYGQGYLAISTDISYTV</sequence>
<dbReference type="Gene3D" id="3.15.10.10">
    <property type="entry name" value="Bactericidal permeability-increasing protein, domain 1"/>
    <property type="match status" value="1"/>
</dbReference>
<evidence type="ECO:0000256" key="1">
    <source>
        <dbReference type="SAM" id="SignalP"/>
    </source>
</evidence>
<dbReference type="SUPFAM" id="SSF55394">
    <property type="entry name" value="Bactericidal permeability-increasing protein, BPI"/>
    <property type="match status" value="2"/>
</dbReference>
<reference evidence="3 4" key="1">
    <citation type="journal article" date="2013" name="Genome Biol.">
        <title>Genome of Acanthamoeba castellanii highlights extensive lateral gene transfer and early evolution of tyrosine kinase signaling.</title>
        <authorList>
            <person name="Clarke M."/>
            <person name="Lohan A.J."/>
            <person name="Liu B."/>
            <person name="Lagkouvardos I."/>
            <person name="Roy S."/>
            <person name="Zafar N."/>
            <person name="Bertelli C."/>
            <person name="Schilde C."/>
            <person name="Kianianmomeni A."/>
            <person name="Burglin T.R."/>
            <person name="Frech C."/>
            <person name="Turcotte B."/>
            <person name="Kopec K.O."/>
            <person name="Synnott J.M."/>
            <person name="Choo C."/>
            <person name="Paponov I."/>
            <person name="Finkler A."/>
            <person name="Soon Heng Tan C."/>
            <person name="Hutchins A.P."/>
            <person name="Weinmeier T."/>
            <person name="Rattei T."/>
            <person name="Chu J.S."/>
            <person name="Gimenez G."/>
            <person name="Irimia M."/>
            <person name="Rigden D.J."/>
            <person name="Fitzpatrick D.A."/>
            <person name="Lorenzo-Morales J."/>
            <person name="Bateman A."/>
            <person name="Chiu C.H."/>
            <person name="Tang P."/>
            <person name="Hegemann P."/>
            <person name="Fromm H."/>
            <person name="Raoult D."/>
            <person name="Greub G."/>
            <person name="Miranda-Saavedra D."/>
            <person name="Chen N."/>
            <person name="Nash P."/>
            <person name="Ginger M.L."/>
            <person name="Horn M."/>
            <person name="Schaap P."/>
            <person name="Caler L."/>
            <person name="Loftus B."/>
        </authorList>
    </citation>
    <scope>NUCLEOTIDE SEQUENCE [LARGE SCALE GENOMIC DNA]</scope>
    <source>
        <strain evidence="3 4">Neff</strain>
    </source>
</reference>
<dbReference type="Pfam" id="PF02886">
    <property type="entry name" value="LBP_BPI_CETP_C"/>
    <property type="match status" value="1"/>
</dbReference>
<feature type="chain" id="PRO_5003990568" evidence="1">
    <location>
        <begin position="26"/>
        <end position="451"/>
    </location>
</feature>
<dbReference type="SMART" id="SM00329">
    <property type="entry name" value="BPI2"/>
    <property type="match status" value="1"/>
</dbReference>
<dbReference type="AlphaFoldDB" id="L8GZJ9"/>
<proteinExistence type="predicted"/>
<feature type="domain" description="Lipid-binding serum glycoprotein C-terminal" evidence="2">
    <location>
        <begin position="232"/>
        <end position="445"/>
    </location>
</feature>
<dbReference type="PANTHER" id="PTHR10504:SF131">
    <property type="entry name" value="BPI2 DOMAIN-CONTAINING PROTEIN"/>
    <property type="match status" value="1"/>
</dbReference>
<keyword evidence="4" id="KW-1185">Reference proteome</keyword>
<dbReference type="GO" id="GO:0005615">
    <property type="term" value="C:extracellular space"/>
    <property type="evidence" value="ECO:0007669"/>
    <property type="project" value="TreeGrafter"/>
</dbReference>
<dbReference type="InterPro" id="IPR001124">
    <property type="entry name" value="Lipid-bd_serum_glycop_C"/>
</dbReference>
<evidence type="ECO:0000313" key="4">
    <source>
        <dbReference type="Proteomes" id="UP000011083"/>
    </source>
</evidence>
<dbReference type="GeneID" id="14918700"/>
<dbReference type="VEuPathDB" id="AmoebaDB:ACA1_208310"/>
<evidence type="ECO:0000313" key="3">
    <source>
        <dbReference type="EMBL" id="ELR17953.1"/>
    </source>
</evidence>
<dbReference type="Proteomes" id="UP000011083">
    <property type="component" value="Unassembled WGS sequence"/>
</dbReference>